<dbReference type="Proteomes" id="UP001168096">
    <property type="component" value="Unassembled WGS sequence"/>
</dbReference>
<sequence>MRNIFVSVMACSLLSAHGRSFAQEAKVPRVEFTVWERVLSGTLGTKPISMALTRIAGNVSGWYCYEPCSKKTRHQLKLTGTVKANTLKLAERDSQSAKNIATGRWTVNLDGDNASGTWTSPDGRKTFPLHVRDTQPMPFELRLVADAMPNASDDSDAAPHVSAIRIYRKGQLAQELATDSQGPGSVFIPSLVDANFDGLPDLTIALSLPAGPNIPQQTWLFDPRTQRFVDAPDTLQGITSPEFDKKFKTIVSQWRNGCCEHGVTTYRWDGARLKEAATASSVQVPVLVGQKILYCYTIPEYRDGRIEFPDRVEQVGDRLTLTFEDFSGCESQELSHASGDITVWKRDAAGQLKAVRTETRQWNQVETTAGRRYCPEVPYFANGLISGGC</sequence>
<evidence type="ECO:0000313" key="1">
    <source>
        <dbReference type="EMBL" id="MFJ1466474.1"/>
    </source>
</evidence>
<reference evidence="1" key="1">
    <citation type="submission" date="2024-11" db="EMBL/GenBank/DDBJ databases">
        <title>Description of Massilia orientalis sp. nov., isolated from rhizosphere soil of Ageratina adenophora.</title>
        <authorList>
            <person name="Wang Y."/>
        </authorList>
    </citation>
    <scope>NUCLEOTIDE SEQUENCE</scope>
    <source>
        <strain evidence="1">YIM B02787</strain>
    </source>
</reference>
<organism evidence="1 2">
    <name type="scientific">Massilia orientalis</name>
    <dbReference type="NCBI Taxonomy" id="3050128"/>
    <lineage>
        <taxon>Bacteria</taxon>
        <taxon>Pseudomonadati</taxon>
        <taxon>Pseudomonadota</taxon>
        <taxon>Betaproteobacteria</taxon>
        <taxon>Burkholderiales</taxon>
        <taxon>Oxalobacteraceae</taxon>
        <taxon>Telluria group</taxon>
        <taxon>Massilia</taxon>
    </lineage>
</organism>
<accession>A0ACC7M3L1</accession>
<comment type="caution">
    <text evidence="1">The sequence shown here is derived from an EMBL/GenBank/DDBJ whole genome shotgun (WGS) entry which is preliminary data.</text>
</comment>
<proteinExistence type="predicted"/>
<name>A0ACC7M3L1_9BURK</name>
<keyword evidence="2" id="KW-1185">Reference proteome</keyword>
<dbReference type="EMBL" id="JASNRB020000001">
    <property type="protein sequence ID" value="MFJ1466474.1"/>
    <property type="molecule type" value="Genomic_DNA"/>
</dbReference>
<gene>
    <name evidence="1" type="ORF">QPK29_002015</name>
</gene>
<evidence type="ECO:0000313" key="2">
    <source>
        <dbReference type="Proteomes" id="UP001168096"/>
    </source>
</evidence>
<protein>
    <submittedName>
        <fullName evidence="1">XAC2610-related protein</fullName>
    </submittedName>
</protein>